<dbReference type="Gene3D" id="2.30.30.100">
    <property type="match status" value="1"/>
</dbReference>
<comment type="function">
    <text evidence="5">Acts both as a biotin--[acetyl-CoA-carboxylase] ligase and a repressor.</text>
</comment>
<name>A0A3Q9EYG0_9STRE</name>
<dbReference type="Pfam" id="PF08279">
    <property type="entry name" value="HTH_11"/>
    <property type="match status" value="1"/>
</dbReference>
<dbReference type="InterPro" id="IPR004143">
    <property type="entry name" value="BPL_LPL_catalytic"/>
</dbReference>
<evidence type="ECO:0000256" key="1">
    <source>
        <dbReference type="ARBA" id="ARBA00022598"/>
    </source>
</evidence>
<dbReference type="PROSITE" id="PS51733">
    <property type="entry name" value="BPL_LPL_CATALYTIC"/>
    <property type="match status" value="1"/>
</dbReference>
<dbReference type="GO" id="GO:0016740">
    <property type="term" value="F:transferase activity"/>
    <property type="evidence" value="ECO:0007669"/>
    <property type="project" value="UniProtKB-ARBA"/>
</dbReference>
<evidence type="ECO:0000313" key="7">
    <source>
        <dbReference type="EMBL" id="AZQ41851.1"/>
    </source>
</evidence>
<dbReference type="HAMAP" id="MF_00978">
    <property type="entry name" value="Bifunct_BirA"/>
    <property type="match status" value="1"/>
</dbReference>
<dbReference type="GO" id="GO:0003677">
    <property type="term" value="F:DNA binding"/>
    <property type="evidence" value="ECO:0007669"/>
    <property type="project" value="UniProtKB-UniRule"/>
</dbReference>
<evidence type="ECO:0000256" key="2">
    <source>
        <dbReference type="ARBA" id="ARBA00022741"/>
    </source>
</evidence>
<evidence type="ECO:0000256" key="3">
    <source>
        <dbReference type="ARBA" id="ARBA00022840"/>
    </source>
</evidence>
<dbReference type="InterPro" id="IPR045864">
    <property type="entry name" value="aa-tRNA-synth_II/BPL/LPL"/>
</dbReference>
<dbReference type="InterPro" id="IPR003142">
    <property type="entry name" value="BPL_C"/>
</dbReference>
<reference evidence="8" key="1">
    <citation type="submission" date="2018-12" db="EMBL/GenBank/DDBJ databases">
        <title>Genome sequencing of Streptococcus sp. KCOM 2412 (= ChDC F135).</title>
        <authorList>
            <person name="Kook J.-K."/>
            <person name="Park S.-N."/>
            <person name="Lim Y.K."/>
        </authorList>
    </citation>
    <scope>NUCLEOTIDE SEQUENCE [LARGE SCALE GENOMIC DNA]</scope>
    <source>
        <strain evidence="8">KCOM 2412</strain>
    </source>
</reference>
<dbReference type="Gene3D" id="3.30.930.10">
    <property type="entry name" value="Bira Bifunctional Protein, Domain 2"/>
    <property type="match status" value="1"/>
</dbReference>
<proteinExistence type="inferred from homology"/>
<dbReference type="InterPro" id="IPR008988">
    <property type="entry name" value="Transcriptional_repressor_C"/>
</dbReference>
<organism evidence="7 8">
    <name type="scientific">Streptococcus periodonticum</name>
    <dbReference type="NCBI Taxonomy" id="2490633"/>
    <lineage>
        <taxon>Bacteria</taxon>
        <taxon>Bacillati</taxon>
        <taxon>Bacillota</taxon>
        <taxon>Bacilli</taxon>
        <taxon>Lactobacillales</taxon>
        <taxon>Streptococcaceae</taxon>
        <taxon>Streptococcus</taxon>
    </lineage>
</organism>
<dbReference type="PANTHER" id="PTHR12835:SF5">
    <property type="entry name" value="BIOTIN--PROTEIN LIGASE"/>
    <property type="match status" value="1"/>
</dbReference>
<gene>
    <name evidence="5 7" type="primary">birA</name>
    <name evidence="7" type="ORF">EHW89_05005</name>
</gene>
<keyword evidence="3 5" id="KW-0067">ATP-binding</keyword>
<dbReference type="SUPFAM" id="SSF55681">
    <property type="entry name" value="Class II aaRS and biotin synthetases"/>
    <property type="match status" value="1"/>
</dbReference>
<dbReference type="GO" id="GO:0004077">
    <property type="term" value="F:biotin--[biotin carboxyl-carrier protein] ligase activity"/>
    <property type="evidence" value="ECO:0007669"/>
    <property type="project" value="UniProtKB-UniRule"/>
</dbReference>
<protein>
    <recommendedName>
        <fullName evidence="5">Bifunctional ligase/repressor BirA</fullName>
    </recommendedName>
    <alternativeName>
        <fullName evidence="5">Biotin--[acetyl-CoA-carboxylase] ligase</fullName>
        <ecNumber evidence="5">6.3.4.15</ecNumber>
    </alternativeName>
    <alternativeName>
        <fullName evidence="5">Biotin--protein ligase</fullName>
    </alternativeName>
    <alternativeName>
        <fullName evidence="5">Biotin-[acetyl-CoA carboxylase] synthetase</fullName>
    </alternativeName>
</protein>
<dbReference type="Gene3D" id="1.10.10.10">
    <property type="entry name" value="Winged helix-like DNA-binding domain superfamily/Winged helix DNA-binding domain"/>
    <property type="match status" value="1"/>
</dbReference>
<keyword evidence="5" id="KW-0238">DNA-binding</keyword>
<dbReference type="CDD" id="cd16442">
    <property type="entry name" value="BPL"/>
    <property type="match status" value="1"/>
</dbReference>
<comment type="caution">
    <text evidence="5">Lacks conserved residue(s) required for the propagation of feature annotation.</text>
</comment>
<dbReference type="GO" id="GO:0009249">
    <property type="term" value="P:protein lipoylation"/>
    <property type="evidence" value="ECO:0007669"/>
    <property type="project" value="UniProtKB-ARBA"/>
</dbReference>
<keyword evidence="2 5" id="KW-0547">Nucleotide-binding</keyword>
<dbReference type="Pfam" id="PF02237">
    <property type="entry name" value="BPL_C"/>
    <property type="match status" value="1"/>
</dbReference>
<keyword evidence="1 5" id="KW-0436">Ligase</keyword>
<dbReference type="InterPro" id="IPR030855">
    <property type="entry name" value="Bifunct_BirA"/>
</dbReference>
<keyword evidence="5" id="KW-0805">Transcription regulation</keyword>
<evidence type="ECO:0000256" key="5">
    <source>
        <dbReference type="HAMAP-Rule" id="MF_00978"/>
    </source>
</evidence>
<dbReference type="InterPro" id="IPR036390">
    <property type="entry name" value="WH_DNA-bd_sf"/>
</dbReference>
<dbReference type="AlphaFoldDB" id="A0A3Q9EYG0"/>
<dbReference type="InterPro" id="IPR013196">
    <property type="entry name" value="HTH_11"/>
</dbReference>
<dbReference type="InterPro" id="IPR036388">
    <property type="entry name" value="WH-like_DNA-bd_sf"/>
</dbReference>
<dbReference type="NCBIfam" id="TIGR00121">
    <property type="entry name" value="birA_ligase"/>
    <property type="match status" value="1"/>
</dbReference>
<dbReference type="PANTHER" id="PTHR12835">
    <property type="entry name" value="BIOTIN PROTEIN LIGASE"/>
    <property type="match status" value="1"/>
</dbReference>
<comment type="similarity">
    <text evidence="5">Belongs to the biotin--protein ligase family.</text>
</comment>
<dbReference type="EMBL" id="CP034543">
    <property type="protein sequence ID" value="AZQ41851.1"/>
    <property type="molecule type" value="Genomic_DNA"/>
</dbReference>
<feature type="binding site" evidence="5">
    <location>
        <position position="180"/>
    </location>
    <ligand>
        <name>biotin</name>
        <dbReference type="ChEBI" id="CHEBI:57586"/>
    </ligand>
</feature>
<dbReference type="GO" id="GO:0005737">
    <property type="term" value="C:cytoplasm"/>
    <property type="evidence" value="ECO:0007669"/>
    <property type="project" value="TreeGrafter"/>
</dbReference>
<dbReference type="SUPFAM" id="SSF50037">
    <property type="entry name" value="C-terminal domain of transcriptional repressors"/>
    <property type="match status" value="1"/>
</dbReference>
<dbReference type="GO" id="GO:0005524">
    <property type="term" value="F:ATP binding"/>
    <property type="evidence" value="ECO:0007669"/>
    <property type="project" value="UniProtKB-UniRule"/>
</dbReference>
<evidence type="ECO:0000256" key="4">
    <source>
        <dbReference type="ARBA" id="ARBA00023267"/>
    </source>
</evidence>
<feature type="binding site" evidence="5">
    <location>
        <begin position="113"/>
        <end position="115"/>
    </location>
    <ligand>
        <name>biotin</name>
        <dbReference type="ChEBI" id="CHEBI:57586"/>
    </ligand>
</feature>
<comment type="catalytic activity">
    <reaction evidence="5">
        <text>biotin + L-lysyl-[protein] + ATP = N(6)-biotinyl-L-lysyl-[protein] + AMP + diphosphate + H(+)</text>
        <dbReference type="Rhea" id="RHEA:11756"/>
        <dbReference type="Rhea" id="RHEA-COMP:9752"/>
        <dbReference type="Rhea" id="RHEA-COMP:10505"/>
        <dbReference type="ChEBI" id="CHEBI:15378"/>
        <dbReference type="ChEBI" id="CHEBI:29969"/>
        <dbReference type="ChEBI" id="CHEBI:30616"/>
        <dbReference type="ChEBI" id="CHEBI:33019"/>
        <dbReference type="ChEBI" id="CHEBI:57586"/>
        <dbReference type="ChEBI" id="CHEBI:83144"/>
        <dbReference type="ChEBI" id="CHEBI:456215"/>
        <dbReference type="EC" id="6.3.4.15"/>
    </reaction>
</comment>
<feature type="domain" description="BPL/LPL catalytic" evidence="6">
    <location>
        <begin position="78"/>
        <end position="252"/>
    </location>
</feature>
<feature type="DNA-binding region" description="H-T-H motif" evidence="5">
    <location>
        <begin position="20"/>
        <end position="39"/>
    </location>
</feature>
<keyword evidence="4 5" id="KW-0092">Biotin</keyword>
<dbReference type="RefSeq" id="WP_126467046.1">
    <property type="nucleotide sequence ID" value="NZ_CP034543.1"/>
</dbReference>
<dbReference type="NCBIfam" id="NF008846">
    <property type="entry name" value="PRK11886.1-1"/>
    <property type="match status" value="1"/>
</dbReference>
<dbReference type="Pfam" id="PF03099">
    <property type="entry name" value="BPL_LplA_LipB"/>
    <property type="match status" value="1"/>
</dbReference>
<dbReference type="SUPFAM" id="SSF46785">
    <property type="entry name" value="Winged helix' DNA-binding domain"/>
    <property type="match status" value="1"/>
</dbReference>
<dbReference type="KEGG" id="spei:EHW89_05005"/>
<accession>A0A3Q9EYG0</accession>
<sequence>MKTYEILFDILSRESDYISGEKLAQELGISRTSIWKAIQHLEKEGVHIESVKNKGYKLLSGDLLIAEKIEEAAPIHVSFNPNCQSTQLDAKAGIEAGKPANTLYLASYQSAGRGRFGRNYFAPDQGGIYMSLHLKPNLPFQQIPAYTILTAGAIYKAIKDLTLMEMDIKWVNDIYYKGKKIAGILTEAITSVETGLVTDVIIGVGINFAISNFPKELKNKAASLFHEKQPITRNELIAEIWKDFYECDPDELIYLYKQHSLVLGRTVTFCQNDKDYKGIAKEISDSGQLLVQLDTGQEMWLNSGEVSLTSW</sequence>
<keyword evidence="5" id="KW-0678">Repressor</keyword>
<dbReference type="EC" id="6.3.4.15" evidence="5"/>
<dbReference type="GO" id="GO:0006355">
    <property type="term" value="P:regulation of DNA-templated transcription"/>
    <property type="evidence" value="ECO:0007669"/>
    <property type="project" value="UniProtKB-UniRule"/>
</dbReference>
<evidence type="ECO:0000259" key="6">
    <source>
        <dbReference type="PROSITE" id="PS51733"/>
    </source>
</evidence>
<evidence type="ECO:0000313" key="8">
    <source>
        <dbReference type="Proteomes" id="UP000272924"/>
    </source>
</evidence>
<feature type="binding site" evidence="5">
    <location>
        <position position="109"/>
    </location>
    <ligand>
        <name>biotin</name>
        <dbReference type="ChEBI" id="CHEBI:57586"/>
    </ligand>
</feature>
<dbReference type="Proteomes" id="UP000272924">
    <property type="component" value="Chromosome"/>
</dbReference>
<dbReference type="InterPro" id="IPR004408">
    <property type="entry name" value="Biotin_CoA_COase_ligase"/>
</dbReference>
<keyword evidence="8" id="KW-1185">Reference proteome</keyword>
<keyword evidence="5" id="KW-0804">Transcription</keyword>